<dbReference type="RefSeq" id="WP_311898072.1">
    <property type="nucleotide sequence ID" value="NZ_JAUOES010000002.1"/>
</dbReference>
<sequence length="130" mass="14870">MIYEPKVVKVETDFESDTTVDIDEITFDKECLTIAVKSKCWSIKVHFDAIYGFRVLNEGDLGEFWSECNLKTGWCFEVINGGWNALEKTRDHFVTGKLYQPKEYLIIGLNECVSVLAFEQPKVVETSSSN</sequence>
<reference evidence="1 2" key="1">
    <citation type="submission" date="2023-07" db="EMBL/GenBank/DDBJ databases">
        <title>Novel Shewanella species isolated from Baltic Sea sediments.</title>
        <authorList>
            <person name="Martin-Rodriguez A.J."/>
        </authorList>
    </citation>
    <scope>NUCLEOTIDE SEQUENCE [LARGE SCALE GENOMIC DNA]</scope>
    <source>
        <strain evidence="1 2">SP2S1-2</strain>
    </source>
</reference>
<organism evidence="1 2">
    <name type="scientific">Shewanella scandinavica</name>
    <dbReference type="NCBI Taxonomy" id="3063538"/>
    <lineage>
        <taxon>Bacteria</taxon>
        <taxon>Pseudomonadati</taxon>
        <taxon>Pseudomonadota</taxon>
        <taxon>Gammaproteobacteria</taxon>
        <taxon>Alteromonadales</taxon>
        <taxon>Shewanellaceae</taxon>
        <taxon>Shewanella</taxon>
    </lineage>
</organism>
<gene>
    <name evidence="1" type="ORF">Q4Q50_01740</name>
</gene>
<name>A0ABU3FUH1_9GAMM</name>
<proteinExistence type="predicted"/>
<dbReference type="Proteomes" id="UP001249505">
    <property type="component" value="Unassembled WGS sequence"/>
</dbReference>
<accession>A0ABU3FUH1</accession>
<evidence type="ECO:0000313" key="2">
    <source>
        <dbReference type="Proteomes" id="UP001249505"/>
    </source>
</evidence>
<comment type="caution">
    <text evidence="1">The sequence shown here is derived from an EMBL/GenBank/DDBJ whole genome shotgun (WGS) entry which is preliminary data.</text>
</comment>
<protein>
    <submittedName>
        <fullName evidence="1">Uncharacterized protein</fullName>
    </submittedName>
</protein>
<evidence type="ECO:0000313" key="1">
    <source>
        <dbReference type="EMBL" id="MDT3279025.1"/>
    </source>
</evidence>
<dbReference type="EMBL" id="JAUOES010000002">
    <property type="protein sequence ID" value="MDT3279025.1"/>
    <property type="molecule type" value="Genomic_DNA"/>
</dbReference>
<keyword evidence="2" id="KW-1185">Reference proteome</keyword>